<dbReference type="KEGG" id="seds:AAY24_09320"/>
<accession>A0A0F7JVD2</accession>
<dbReference type="EMBL" id="CP011412">
    <property type="protein sequence ID" value="AKH20521.1"/>
    <property type="molecule type" value="Genomic_DNA"/>
</dbReference>
<dbReference type="Proteomes" id="UP000034410">
    <property type="component" value="Chromosome"/>
</dbReference>
<sequence length="75" mass="8415">MWLLVILLLCQMFTGAEEFTLMLQCLRFGQIGIANLAFDRIGAGTGRFYGGRFSPASQVTPYYNVEAPQGEENQY</sequence>
<evidence type="ECO:0000313" key="2">
    <source>
        <dbReference type="Proteomes" id="UP000034410"/>
    </source>
</evidence>
<name>A0A0F7JVD2_9GAMM</name>
<dbReference type="AlphaFoldDB" id="A0A0F7JVD2"/>
<gene>
    <name evidence="1" type="ORF">AAY24_09320</name>
</gene>
<organism evidence="1 2">
    <name type="scientific">Sedimenticola thiotaurini</name>
    <dbReference type="NCBI Taxonomy" id="1543721"/>
    <lineage>
        <taxon>Bacteria</taxon>
        <taxon>Pseudomonadati</taxon>
        <taxon>Pseudomonadota</taxon>
        <taxon>Gammaproteobacteria</taxon>
        <taxon>Chromatiales</taxon>
        <taxon>Sedimenticolaceae</taxon>
        <taxon>Sedimenticola</taxon>
    </lineage>
</organism>
<protein>
    <submittedName>
        <fullName evidence="1">Uncharacterized protein</fullName>
    </submittedName>
</protein>
<reference evidence="1 2" key="1">
    <citation type="journal article" date="2015" name="Genome Announc.">
        <title>Complete Genome Sequence of Sedimenticola thiotaurini Strain SIP-G1, a Polyphosphate- and Polyhydroxyalkanoate-Accumulating Sulfur-Oxidizing Gammaproteobacterium Isolated from Salt Marsh Sediments.</title>
        <authorList>
            <person name="Flood B.E."/>
            <person name="Jones D.S."/>
            <person name="Bailey J.V."/>
        </authorList>
    </citation>
    <scope>NUCLEOTIDE SEQUENCE [LARGE SCALE GENOMIC DNA]</scope>
    <source>
        <strain evidence="1 2">SIP-G1</strain>
    </source>
</reference>
<keyword evidence="2" id="KW-1185">Reference proteome</keyword>
<evidence type="ECO:0000313" key="1">
    <source>
        <dbReference type="EMBL" id="AKH20521.1"/>
    </source>
</evidence>
<proteinExistence type="predicted"/>